<keyword evidence="4" id="KW-0479">Metal-binding</keyword>
<keyword evidence="7" id="KW-0170">Cobalt</keyword>
<evidence type="ECO:0000256" key="2">
    <source>
        <dbReference type="ARBA" id="ARBA00001947"/>
    </source>
</evidence>
<evidence type="ECO:0000256" key="7">
    <source>
        <dbReference type="ARBA" id="ARBA00023285"/>
    </source>
</evidence>
<comment type="cofactor">
    <cofactor evidence="2">
        <name>Zn(2+)</name>
        <dbReference type="ChEBI" id="CHEBI:29105"/>
    </cofactor>
</comment>
<dbReference type="Pfam" id="PF01546">
    <property type="entry name" value="Peptidase_M20"/>
    <property type="match status" value="1"/>
</dbReference>
<evidence type="ECO:0000256" key="1">
    <source>
        <dbReference type="ARBA" id="ARBA00001941"/>
    </source>
</evidence>
<comment type="cofactor">
    <cofactor evidence="1">
        <name>Co(2+)</name>
        <dbReference type="ChEBI" id="CHEBI:48828"/>
    </cofactor>
</comment>
<dbReference type="Gene3D" id="3.40.630.10">
    <property type="entry name" value="Zn peptidases"/>
    <property type="match status" value="1"/>
</dbReference>
<reference evidence="9 10" key="1">
    <citation type="submission" date="2018-09" db="EMBL/GenBank/DDBJ databases">
        <title>Genomic Encyclopedia of Archaeal and Bacterial Type Strains, Phase II (KMG-II): from individual species to whole genera.</title>
        <authorList>
            <person name="Goeker M."/>
        </authorList>
    </citation>
    <scope>NUCLEOTIDE SEQUENCE [LARGE SCALE GENOMIC DNA]</scope>
    <source>
        <strain evidence="9 10">DSM 17008</strain>
    </source>
</reference>
<gene>
    <name evidence="9" type="ORF">ATL39_0608</name>
</gene>
<feature type="domain" description="Peptidase M20 dimerisation" evidence="8">
    <location>
        <begin position="206"/>
        <end position="319"/>
    </location>
</feature>
<evidence type="ECO:0000256" key="6">
    <source>
        <dbReference type="ARBA" id="ARBA00022833"/>
    </source>
</evidence>
<dbReference type="Proteomes" id="UP000285120">
    <property type="component" value="Unassembled WGS sequence"/>
</dbReference>
<protein>
    <submittedName>
        <fullName evidence="9">Acetylornithine deacetylase</fullName>
    </submittedName>
</protein>
<dbReference type="EMBL" id="RAPK01000006">
    <property type="protein sequence ID" value="RKD76391.1"/>
    <property type="molecule type" value="Genomic_DNA"/>
</dbReference>
<dbReference type="InterPro" id="IPR011650">
    <property type="entry name" value="Peptidase_M20_dimer"/>
</dbReference>
<organism evidence="9 10">
    <name type="scientific">Sinobaca qinghaiensis</name>
    <dbReference type="NCBI Taxonomy" id="342944"/>
    <lineage>
        <taxon>Bacteria</taxon>
        <taxon>Bacillati</taxon>
        <taxon>Bacillota</taxon>
        <taxon>Bacilli</taxon>
        <taxon>Bacillales</taxon>
        <taxon>Sporolactobacillaceae</taxon>
        <taxon>Sinobaca</taxon>
    </lineage>
</organism>
<dbReference type="NCBIfam" id="NF005306">
    <property type="entry name" value="PRK06837.1"/>
    <property type="match status" value="1"/>
</dbReference>
<evidence type="ECO:0000256" key="4">
    <source>
        <dbReference type="ARBA" id="ARBA00022723"/>
    </source>
</evidence>
<comment type="similarity">
    <text evidence="3">Belongs to the peptidase M20A family.</text>
</comment>
<dbReference type="InterPro" id="IPR033687">
    <property type="entry name" value="YodQ-like"/>
</dbReference>
<dbReference type="InterPro" id="IPR050072">
    <property type="entry name" value="Peptidase_M20A"/>
</dbReference>
<evidence type="ECO:0000313" key="10">
    <source>
        <dbReference type="Proteomes" id="UP000285120"/>
    </source>
</evidence>
<keyword evidence="6" id="KW-0862">Zinc</keyword>
<dbReference type="OrthoDB" id="9792335at2"/>
<dbReference type="NCBIfam" id="TIGR01910">
    <property type="entry name" value="DapE-ArgE"/>
    <property type="match status" value="1"/>
</dbReference>
<accession>A0A419V8H9</accession>
<evidence type="ECO:0000313" key="9">
    <source>
        <dbReference type="EMBL" id="RKD76391.1"/>
    </source>
</evidence>
<dbReference type="RefSeq" id="WP_120191799.1">
    <property type="nucleotide sequence ID" value="NZ_RAPK01000006.1"/>
</dbReference>
<dbReference type="GO" id="GO:0046872">
    <property type="term" value="F:metal ion binding"/>
    <property type="evidence" value="ECO:0007669"/>
    <property type="project" value="UniProtKB-KW"/>
</dbReference>
<dbReference type="CDD" id="cd03895">
    <property type="entry name" value="M20_ArgE_DapE-like"/>
    <property type="match status" value="1"/>
</dbReference>
<dbReference type="Gene3D" id="3.30.70.360">
    <property type="match status" value="1"/>
</dbReference>
<dbReference type="InterPro" id="IPR036264">
    <property type="entry name" value="Bact_exopeptidase_dim_dom"/>
</dbReference>
<comment type="caution">
    <text evidence="9">The sequence shown here is derived from an EMBL/GenBank/DDBJ whole genome shotgun (WGS) entry which is preliminary data.</text>
</comment>
<dbReference type="PANTHER" id="PTHR43808">
    <property type="entry name" value="ACETYLORNITHINE DEACETYLASE"/>
    <property type="match status" value="1"/>
</dbReference>
<evidence type="ECO:0000256" key="5">
    <source>
        <dbReference type="ARBA" id="ARBA00022801"/>
    </source>
</evidence>
<dbReference type="InterPro" id="IPR002933">
    <property type="entry name" value="Peptidase_M20"/>
</dbReference>
<keyword evidence="10" id="KW-1185">Reference proteome</keyword>
<dbReference type="PANTHER" id="PTHR43808:SF25">
    <property type="entry name" value="PEPTIDASE M20 DIMERISATION DOMAIN-CONTAINING PROTEIN"/>
    <property type="match status" value="1"/>
</dbReference>
<dbReference type="Pfam" id="PF07687">
    <property type="entry name" value="M20_dimer"/>
    <property type="match status" value="1"/>
</dbReference>
<dbReference type="SUPFAM" id="SSF55031">
    <property type="entry name" value="Bacterial exopeptidase dimerisation domain"/>
    <property type="match status" value="1"/>
</dbReference>
<dbReference type="SUPFAM" id="SSF53187">
    <property type="entry name" value="Zn-dependent exopeptidases"/>
    <property type="match status" value="1"/>
</dbReference>
<proteinExistence type="inferred from homology"/>
<name>A0A419V8H9_9BACL</name>
<keyword evidence="5" id="KW-0378">Hydrolase</keyword>
<dbReference type="GO" id="GO:0016787">
    <property type="term" value="F:hydrolase activity"/>
    <property type="evidence" value="ECO:0007669"/>
    <property type="project" value="UniProtKB-KW"/>
</dbReference>
<sequence length="432" mass="48064">MPHLQTALTDIHQAIDNHWEEQLDFLKEIGRFPSTLGNEQPLQSYIADYLKNTLDMEVDRFTPDVKKLSSHPGFSIPEHPYDGREVVAAVSKKHGSSGKSLLFQSHIDVVPPGSLRFWSTNPWDPVQRGNKLYGRGMQDMKSGASAMIFAYRAIREAGYEPDAPFMLQTVIEEECTGNGALAALDRGWNSDAVLIPEPFGMKASTSQVGVVWFRITVLGAGAHTERASEAVNAIEKSYKVIEALKSYEQMINSRERPEAYKHHPHPLNINIGTIQSGDWPSSVPAEAVIEGRAGLFPGQDPSEIKEELKAWVLEHVKDDEWLASHPPDIYFFGFHAEGAVVEEDSPMMQTLGRAHETIHEEALSFQPITATTDTRFYTLYYDTPATCYGPVGGNMHGGDEWVDLESVKQVTKVYAAFLADWCGLKKREGDGS</sequence>
<dbReference type="InterPro" id="IPR010182">
    <property type="entry name" value="ArgE/DapE"/>
</dbReference>
<dbReference type="AlphaFoldDB" id="A0A419V8H9"/>
<evidence type="ECO:0000256" key="3">
    <source>
        <dbReference type="ARBA" id="ARBA00006247"/>
    </source>
</evidence>
<evidence type="ECO:0000259" key="8">
    <source>
        <dbReference type="Pfam" id="PF07687"/>
    </source>
</evidence>